<dbReference type="SMART" id="SM00456">
    <property type="entry name" value="WW"/>
    <property type="match status" value="1"/>
</dbReference>
<keyword evidence="1" id="KW-0175">Coiled coil</keyword>
<feature type="compositionally biased region" description="Low complexity" evidence="2">
    <location>
        <begin position="625"/>
        <end position="636"/>
    </location>
</feature>
<evidence type="ECO:0008006" key="7">
    <source>
        <dbReference type="Google" id="ProtNLM"/>
    </source>
</evidence>
<evidence type="ECO:0000256" key="2">
    <source>
        <dbReference type="SAM" id="MobiDB-lite"/>
    </source>
</evidence>
<dbReference type="AlphaFoldDB" id="A0A6G0XSH8"/>
<evidence type="ECO:0000313" key="5">
    <source>
        <dbReference type="EMBL" id="KAF0743570.1"/>
    </source>
</evidence>
<sequence>MQSRMDAISQARALGRVEGRAEALEEIASLHAQIAELHGRIEDMTLARERQTKELLSNLYKQLKATFKQYTEPLTPKQVVEICKPCLRCVAEGNFVPMGPTQRENNIPPSTMPEDTQTPDRNHMKDLSSQENKFPQPVQASNVIPVEIHPLEDEAEVFYDQDVTPIEDLPRAPGPSVCVSGSEKIGVGHGAYMVYVIELHDQGKAISIVKRRYKDFVWLWERLSAAYAQACVPSLPPKNSIRNHSRFQPAFTEKRKRVLQRWLQYLHMHFIFGLSSFMQSFLHDPVLPDVPHPAAPSLSIEASLSFRKRTSSHDKRLDQSFKKLQEPIAPMQRQLHTVLKSTESVMKAHTEMNSAIDGMQHHCSALVSFEWNHERQTSPWDAWREIAPSTMRLHQQSSEIWEIFVQEPCSFQVEHILPRFERQVHDLGKDLSPAKLDKMCIESDELQYVRAKTLVASFLHAAEQFRQSHRRMKEEWMELRNQHFPRSVNGKEPSKPRPSSDEGLYSQDDEEDDATEARNLFGDHDAEEARTLFSGGNDESSSSDEDAGPTDWDLYIERARRKQKSKAKALAVQKQAAMTAEEMTRKVKKRPQSLNWPIKRSSNLRLDERVKQQHQQPGANKHRSASSADAAPDEAPQVPGGIRRSASTVEIASSESLARTTSVPTNGSANWIEVQTTDGQVYYYHKLTRTTRWTKPDQATIDSMEERLVAQHEATQRRLEERRQWHENHRKHQEEEAKEAETLRQHINIQVTSWAKDKDVVDMLNSLHEIFPFKDMLSCHVQDASTNSAVKKAYMKAVRQLHPDKLLPADFTLEQRMLGQHLFTALTSAYQRYESTVA</sequence>
<dbReference type="Pfam" id="PF00787">
    <property type="entry name" value="PX"/>
    <property type="match status" value="1"/>
</dbReference>
<dbReference type="PROSITE" id="PS01159">
    <property type="entry name" value="WW_DOMAIN_1"/>
    <property type="match status" value="1"/>
</dbReference>
<dbReference type="SUPFAM" id="SSF64268">
    <property type="entry name" value="PX domain"/>
    <property type="match status" value="1"/>
</dbReference>
<evidence type="ECO:0000259" key="4">
    <source>
        <dbReference type="PROSITE" id="PS50195"/>
    </source>
</evidence>
<feature type="region of interest" description="Disordered" evidence="2">
    <location>
        <begin position="579"/>
        <end position="665"/>
    </location>
</feature>
<comment type="caution">
    <text evidence="5">The sequence shown here is derived from an EMBL/GenBank/DDBJ whole genome shotgun (WGS) entry which is preliminary data.</text>
</comment>
<dbReference type="GO" id="GO:0035091">
    <property type="term" value="F:phosphatidylinositol binding"/>
    <property type="evidence" value="ECO:0007669"/>
    <property type="project" value="InterPro"/>
</dbReference>
<dbReference type="SUPFAM" id="SSF51045">
    <property type="entry name" value="WW domain"/>
    <property type="match status" value="1"/>
</dbReference>
<protein>
    <recommendedName>
        <fullName evidence="7">PX domain-containing protein</fullName>
    </recommendedName>
</protein>
<dbReference type="PROSITE" id="PS50195">
    <property type="entry name" value="PX"/>
    <property type="match status" value="1"/>
</dbReference>
<evidence type="ECO:0000256" key="1">
    <source>
        <dbReference type="SAM" id="Coils"/>
    </source>
</evidence>
<dbReference type="EMBL" id="VJMJ01000013">
    <property type="protein sequence ID" value="KAF0743570.1"/>
    <property type="molecule type" value="Genomic_DNA"/>
</dbReference>
<name>A0A6G0XSH8_9STRA</name>
<feature type="domain" description="WW" evidence="3">
    <location>
        <begin position="665"/>
        <end position="698"/>
    </location>
</feature>
<evidence type="ECO:0000313" key="6">
    <source>
        <dbReference type="Proteomes" id="UP000481153"/>
    </source>
</evidence>
<feature type="compositionally biased region" description="Polar residues" evidence="2">
    <location>
        <begin position="645"/>
        <end position="665"/>
    </location>
</feature>
<dbReference type="Gene3D" id="2.20.70.10">
    <property type="match status" value="1"/>
</dbReference>
<dbReference type="VEuPathDB" id="FungiDB:AeMF1_012661"/>
<dbReference type="SMART" id="SM00312">
    <property type="entry name" value="PX"/>
    <property type="match status" value="1"/>
</dbReference>
<feature type="compositionally biased region" description="Polar residues" evidence="2">
    <location>
        <begin position="592"/>
        <end position="604"/>
    </location>
</feature>
<feature type="compositionally biased region" description="Polar residues" evidence="2">
    <location>
        <begin position="102"/>
        <end position="116"/>
    </location>
</feature>
<dbReference type="Gene3D" id="1.10.287.110">
    <property type="entry name" value="DnaJ domain"/>
    <property type="match status" value="1"/>
</dbReference>
<dbReference type="Gene3D" id="3.30.1520.10">
    <property type="entry name" value="Phox-like domain"/>
    <property type="match status" value="1"/>
</dbReference>
<feature type="region of interest" description="Disordered" evidence="2">
    <location>
        <begin position="480"/>
        <end position="513"/>
    </location>
</feature>
<reference evidence="5 6" key="1">
    <citation type="submission" date="2019-07" db="EMBL/GenBank/DDBJ databases">
        <title>Genomics analysis of Aphanomyces spp. identifies a new class of oomycete effector associated with host adaptation.</title>
        <authorList>
            <person name="Gaulin E."/>
        </authorList>
    </citation>
    <scope>NUCLEOTIDE SEQUENCE [LARGE SCALE GENOMIC DNA]</scope>
    <source>
        <strain evidence="5 6">ATCC 201684</strain>
    </source>
</reference>
<dbReference type="PANTHER" id="PTHR10555:SF170">
    <property type="entry name" value="FI18122P1"/>
    <property type="match status" value="1"/>
</dbReference>
<dbReference type="InterPro" id="IPR036869">
    <property type="entry name" value="J_dom_sf"/>
</dbReference>
<dbReference type="SUPFAM" id="SSF46565">
    <property type="entry name" value="Chaperone J-domain"/>
    <property type="match status" value="1"/>
</dbReference>
<feature type="compositionally biased region" description="Basic and acidic residues" evidence="2">
    <location>
        <begin position="118"/>
        <end position="128"/>
    </location>
</feature>
<dbReference type="PROSITE" id="PS50020">
    <property type="entry name" value="WW_DOMAIN_2"/>
    <property type="match status" value="1"/>
</dbReference>
<proteinExistence type="predicted"/>
<feature type="region of interest" description="Disordered" evidence="2">
    <location>
        <begin position="532"/>
        <end position="551"/>
    </location>
</feature>
<dbReference type="Proteomes" id="UP000481153">
    <property type="component" value="Unassembled WGS sequence"/>
</dbReference>
<feature type="region of interest" description="Disordered" evidence="2">
    <location>
        <begin position="100"/>
        <end position="134"/>
    </location>
</feature>
<dbReference type="InterPro" id="IPR036020">
    <property type="entry name" value="WW_dom_sf"/>
</dbReference>
<dbReference type="InterPro" id="IPR001683">
    <property type="entry name" value="PX_dom"/>
</dbReference>
<dbReference type="CDD" id="cd00201">
    <property type="entry name" value="WW"/>
    <property type="match status" value="1"/>
</dbReference>
<dbReference type="Pfam" id="PF00397">
    <property type="entry name" value="WW"/>
    <property type="match status" value="1"/>
</dbReference>
<dbReference type="PANTHER" id="PTHR10555">
    <property type="entry name" value="SORTING NEXIN"/>
    <property type="match status" value="1"/>
</dbReference>
<feature type="domain" description="PX" evidence="4">
    <location>
        <begin position="173"/>
        <end position="288"/>
    </location>
</feature>
<organism evidence="5 6">
    <name type="scientific">Aphanomyces euteiches</name>
    <dbReference type="NCBI Taxonomy" id="100861"/>
    <lineage>
        <taxon>Eukaryota</taxon>
        <taxon>Sar</taxon>
        <taxon>Stramenopiles</taxon>
        <taxon>Oomycota</taxon>
        <taxon>Saprolegniomycetes</taxon>
        <taxon>Saprolegniales</taxon>
        <taxon>Verrucalvaceae</taxon>
        <taxon>Aphanomyces</taxon>
    </lineage>
</organism>
<accession>A0A6G0XSH8</accession>
<dbReference type="CDD" id="cd06093">
    <property type="entry name" value="PX_domain"/>
    <property type="match status" value="1"/>
</dbReference>
<dbReference type="GO" id="GO:0005768">
    <property type="term" value="C:endosome"/>
    <property type="evidence" value="ECO:0007669"/>
    <property type="project" value="TreeGrafter"/>
</dbReference>
<dbReference type="InterPro" id="IPR036871">
    <property type="entry name" value="PX_dom_sf"/>
</dbReference>
<evidence type="ECO:0000259" key="3">
    <source>
        <dbReference type="PROSITE" id="PS50020"/>
    </source>
</evidence>
<keyword evidence="6" id="KW-1185">Reference proteome</keyword>
<dbReference type="InterPro" id="IPR001202">
    <property type="entry name" value="WW_dom"/>
</dbReference>
<gene>
    <name evidence="5" type="ORF">Ae201684_001716</name>
</gene>
<feature type="coiled-coil region" evidence="1">
    <location>
        <begin position="20"/>
        <end position="66"/>
    </location>
</feature>